<dbReference type="RefSeq" id="WP_244716347.1">
    <property type="nucleotide sequence ID" value="NZ_CP095072.1"/>
</dbReference>
<gene>
    <name evidence="1" type="ORF">MUN88_14790</name>
</gene>
<dbReference type="EMBL" id="CP095072">
    <property type="protein sequence ID" value="UOQ47327.1"/>
    <property type="molecule type" value="Genomic_DNA"/>
</dbReference>
<protein>
    <submittedName>
        <fullName evidence="1">Post-transcriptional regulator</fullName>
    </submittedName>
</protein>
<proteinExistence type="predicted"/>
<organism evidence="1 2">
    <name type="scientific">Gracilibacillus caseinilyticus</name>
    <dbReference type="NCBI Taxonomy" id="2932256"/>
    <lineage>
        <taxon>Bacteria</taxon>
        <taxon>Bacillati</taxon>
        <taxon>Bacillota</taxon>
        <taxon>Bacilli</taxon>
        <taxon>Bacillales</taxon>
        <taxon>Bacillaceae</taxon>
        <taxon>Gracilibacillus</taxon>
    </lineage>
</organism>
<name>A0ABY4EU66_9BACI</name>
<dbReference type="Pfam" id="PF13797">
    <property type="entry name" value="Post_transc_reg"/>
    <property type="match status" value="1"/>
</dbReference>
<dbReference type="Proteomes" id="UP000831782">
    <property type="component" value="Chromosome"/>
</dbReference>
<sequence>MVNRKQVSSWRNELDVVLESKLRELQLLDYSKTTIDDIWNCLVDKVWKGNPDKALYEVVQDILHLNPNIYMTYLTQKSWMDTNLQESLDALLGNRKSD</sequence>
<accession>A0ABY4EU66</accession>
<dbReference type="InterPro" id="IPR025716">
    <property type="entry name" value="Post-transcriptional_regulator"/>
</dbReference>
<evidence type="ECO:0000313" key="2">
    <source>
        <dbReference type="Proteomes" id="UP000831782"/>
    </source>
</evidence>
<keyword evidence="2" id="KW-1185">Reference proteome</keyword>
<reference evidence="1 2" key="1">
    <citation type="submission" date="2022-04" db="EMBL/GenBank/DDBJ databases">
        <title>Gracilibacillus sp. isolated from saltern.</title>
        <authorList>
            <person name="Won M."/>
            <person name="Lee C.-M."/>
            <person name="Woen H.-Y."/>
            <person name="Kwon S.-W."/>
        </authorList>
    </citation>
    <scope>NUCLEOTIDE SEQUENCE [LARGE SCALE GENOMIC DNA]</scope>
    <source>
        <strain evidence="1 2">SSWR10-1</strain>
    </source>
</reference>
<evidence type="ECO:0000313" key="1">
    <source>
        <dbReference type="EMBL" id="UOQ47327.1"/>
    </source>
</evidence>